<evidence type="ECO:0000256" key="1">
    <source>
        <dbReference type="SAM" id="Phobius"/>
    </source>
</evidence>
<dbReference type="AlphaFoldDB" id="A0A6A6UC55"/>
<proteinExistence type="predicted"/>
<accession>A0A6A6UC55</accession>
<keyword evidence="1" id="KW-0472">Membrane</keyword>
<protein>
    <submittedName>
        <fullName evidence="2">Uncharacterized protein</fullName>
    </submittedName>
</protein>
<dbReference type="OrthoDB" id="3924980at2759"/>
<name>A0A6A6UC55_9PEZI</name>
<keyword evidence="1" id="KW-1133">Transmembrane helix</keyword>
<keyword evidence="1" id="KW-0812">Transmembrane</keyword>
<sequence length="158" mass="16788">MPFFRPVNLPSSIIYGAIANASLGIYLTVTGSSPLVLFSKHALLAPSNPITTSANARTKDSIRVMGLLLACLEITTLVSSYMSFEENQFMAAMVPVRLGSAAVFAGFAAASGVGLVKMSTVGRWEYVALAMVDAGTAVMLGRELGRFDGMVRGAERWF</sequence>
<feature type="transmembrane region" description="Helical" evidence="1">
    <location>
        <begin position="12"/>
        <end position="38"/>
    </location>
</feature>
<dbReference type="EMBL" id="MU004235">
    <property type="protein sequence ID" value="KAF2669722.1"/>
    <property type="molecule type" value="Genomic_DNA"/>
</dbReference>
<organism evidence="2 3">
    <name type="scientific">Microthyrium microscopicum</name>
    <dbReference type="NCBI Taxonomy" id="703497"/>
    <lineage>
        <taxon>Eukaryota</taxon>
        <taxon>Fungi</taxon>
        <taxon>Dikarya</taxon>
        <taxon>Ascomycota</taxon>
        <taxon>Pezizomycotina</taxon>
        <taxon>Dothideomycetes</taxon>
        <taxon>Dothideomycetes incertae sedis</taxon>
        <taxon>Microthyriales</taxon>
        <taxon>Microthyriaceae</taxon>
        <taxon>Microthyrium</taxon>
    </lineage>
</organism>
<evidence type="ECO:0000313" key="3">
    <source>
        <dbReference type="Proteomes" id="UP000799302"/>
    </source>
</evidence>
<feature type="transmembrane region" description="Helical" evidence="1">
    <location>
        <begin position="96"/>
        <end position="116"/>
    </location>
</feature>
<evidence type="ECO:0000313" key="2">
    <source>
        <dbReference type="EMBL" id="KAF2669722.1"/>
    </source>
</evidence>
<keyword evidence="3" id="KW-1185">Reference proteome</keyword>
<reference evidence="2" key="1">
    <citation type="journal article" date="2020" name="Stud. Mycol.">
        <title>101 Dothideomycetes genomes: a test case for predicting lifestyles and emergence of pathogens.</title>
        <authorList>
            <person name="Haridas S."/>
            <person name="Albert R."/>
            <person name="Binder M."/>
            <person name="Bloem J."/>
            <person name="Labutti K."/>
            <person name="Salamov A."/>
            <person name="Andreopoulos B."/>
            <person name="Baker S."/>
            <person name="Barry K."/>
            <person name="Bills G."/>
            <person name="Bluhm B."/>
            <person name="Cannon C."/>
            <person name="Castanera R."/>
            <person name="Culley D."/>
            <person name="Daum C."/>
            <person name="Ezra D."/>
            <person name="Gonzalez J."/>
            <person name="Henrissat B."/>
            <person name="Kuo A."/>
            <person name="Liang C."/>
            <person name="Lipzen A."/>
            <person name="Lutzoni F."/>
            <person name="Magnuson J."/>
            <person name="Mondo S."/>
            <person name="Nolan M."/>
            <person name="Ohm R."/>
            <person name="Pangilinan J."/>
            <person name="Park H.-J."/>
            <person name="Ramirez L."/>
            <person name="Alfaro M."/>
            <person name="Sun H."/>
            <person name="Tritt A."/>
            <person name="Yoshinaga Y."/>
            <person name="Zwiers L.-H."/>
            <person name="Turgeon B."/>
            <person name="Goodwin S."/>
            <person name="Spatafora J."/>
            <person name="Crous P."/>
            <person name="Grigoriev I."/>
        </authorList>
    </citation>
    <scope>NUCLEOTIDE SEQUENCE</scope>
    <source>
        <strain evidence="2">CBS 115976</strain>
    </source>
</reference>
<feature type="transmembrane region" description="Helical" evidence="1">
    <location>
        <begin position="64"/>
        <end position="84"/>
    </location>
</feature>
<gene>
    <name evidence="2" type="ORF">BT63DRAFT_425399</name>
</gene>
<dbReference type="Proteomes" id="UP000799302">
    <property type="component" value="Unassembled WGS sequence"/>
</dbReference>